<proteinExistence type="predicted"/>
<accession>A0ACB9NCH9</accession>
<gene>
    <name evidence="1" type="ORF">L6164_018822</name>
</gene>
<evidence type="ECO:0000313" key="2">
    <source>
        <dbReference type="Proteomes" id="UP000828941"/>
    </source>
</evidence>
<dbReference type="Proteomes" id="UP000828941">
    <property type="component" value="Chromosome 7"/>
</dbReference>
<keyword evidence="2" id="KW-1185">Reference proteome</keyword>
<dbReference type="EMBL" id="CM039432">
    <property type="protein sequence ID" value="KAI4334088.1"/>
    <property type="molecule type" value="Genomic_DNA"/>
</dbReference>
<protein>
    <submittedName>
        <fullName evidence="1">Uncharacterized protein</fullName>
    </submittedName>
</protein>
<evidence type="ECO:0000313" key="1">
    <source>
        <dbReference type="EMBL" id="KAI4334088.1"/>
    </source>
</evidence>
<comment type="caution">
    <text evidence="1">The sequence shown here is derived from an EMBL/GenBank/DDBJ whole genome shotgun (WGS) entry which is preliminary data.</text>
</comment>
<organism evidence="1 2">
    <name type="scientific">Bauhinia variegata</name>
    <name type="common">Purple orchid tree</name>
    <name type="synonym">Phanera variegata</name>
    <dbReference type="NCBI Taxonomy" id="167791"/>
    <lineage>
        <taxon>Eukaryota</taxon>
        <taxon>Viridiplantae</taxon>
        <taxon>Streptophyta</taxon>
        <taxon>Embryophyta</taxon>
        <taxon>Tracheophyta</taxon>
        <taxon>Spermatophyta</taxon>
        <taxon>Magnoliopsida</taxon>
        <taxon>eudicotyledons</taxon>
        <taxon>Gunneridae</taxon>
        <taxon>Pentapetalae</taxon>
        <taxon>rosids</taxon>
        <taxon>fabids</taxon>
        <taxon>Fabales</taxon>
        <taxon>Fabaceae</taxon>
        <taxon>Cercidoideae</taxon>
        <taxon>Cercideae</taxon>
        <taxon>Bauhiniinae</taxon>
        <taxon>Bauhinia</taxon>
    </lineage>
</organism>
<sequence length="815" mass="92151">MVELKQFKTKLCIAYQRGRCTRQNCTFAHGNAELRRFSSSYGGRRDYLGNDLRDKLDRRHLSPRRYPPARHVRGRQTIHEDSPPRSLEEKKKHRKKHGITSQSDVSGGLKVSDRIEDHVKEANLLSSGSRNNLEEQLKNVRLDIGKLEHRKFQLGVYLDESVQEVDSLNSRIQELEAQLCKENEKCKGITSKIRKFIKAHNHNSRLQDELKRSQVRLQKLGNQLTSDIAGIGINEEDLTIDIVSNGENIGFPSTIKHKVERNEASPRRKRLRDAVDKSKRAKSARTRKRSRWNVPAPLNDKEEYVGLEVPHDGTEVTRPLDLEGTRKRGINTPSNNLYPEKLKGSRIELPSTSMAAHMVDEEVDIELDDKTDILETARREDEHGAAFESKGLPLLLPPASTLHNNYSRYEGDDQNVDVDGLDKMSGHILSALLRASENSQTSTGFIAILAHLTIKHLRPLMDSQQPESDTTAVEGEDFIHIENPNIESLSESMIGTDDPASTSLNTEESEHQKVLAEDLSGNVVTLTCESSAEGGVCDVYVVGTAHVSEESCREVQAIINFLKPQVVFLELCSSRVTVLTPQNLKVPTVGEMIGMLKKNHNIFAVLYSWFLAKVASKLDVFPGSEFRVAYEEALKYGGRVILGDRPVQITVMRTWRKMSLWHKTKLVYSLLSQAVFLPSSDDLYNMLKEMDDSDMLTLVIQEMSKQFPTLMETLVHERDQYMSATLLKVASENNSVVAVVGKGHLQGIKNHWKQPVAVRDLMTIPSPKPAISAVKVFRQFELIFSVKYLSTISLTRDISWFYHGRGINALRLYYI</sequence>
<name>A0ACB9NCH9_BAUVA</name>
<reference evidence="1 2" key="1">
    <citation type="journal article" date="2022" name="DNA Res.">
        <title>Chromosomal-level genome assembly of the orchid tree Bauhinia variegata (Leguminosae; Cercidoideae) supports the allotetraploid origin hypothesis of Bauhinia.</title>
        <authorList>
            <person name="Zhong Y."/>
            <person name="Chen Y."/>
            <person name="Zheng D."/>
            <person name="Pang J."/>
            <person name="Liu Y."/>
            <person name="Luo S."/>
            <person name="Meng S."/>
            <person name="Qian L."/>
            <person name="Wei D."/>
            <person name="Dai S."/>
            <person name="Zhou R."/>
        </authorList>
    </citation>
    <scope>NUCLEOTIDE SEQUENCE [LARGE SCALE GENOMIC DNA]</scope>
    <source>
        <strain evidence="1">BV-YZ2020</strain>
    </source>
</reference>